<dbReference type="Proteomes" id="UP001060085">
    <property type="component" value="Linkage Group LG04"/>
</dbReference>
<keyword evidence="2" id="KW-1185">Reference proteome</keyword>
<accession>A0ACC0BAB1</accession>
<organism evidence="1 2">
    <name type="scientific">Catharanthus roseus</name>
    <name type="common">Madagascar periwinkle</name>
    <name type="synonym">Vinca rosea</name>
    <dbReference type="NCBI Taxonomy" id="4058"/>
    <lineage>
        <taxon>Eukaryota</taxon>
        <taxon>Viridiplantae</taxon>
        <taxon>Streptophyta</taxon>
        <taxon>Embryophyta</taxon>
        <taxon>Tracheophyta</taxon>
        <taxon>Spermatophyta</taxon>
        <taxon>Magnoliopsida</taxon>
        <taxon>eudicotyledons</taxon>
        <taxon>Gunneridae</taxon>
        <taxon>Pentapetalae</taxon>
        <taxon>asterids</taxon>
        <taxon>lamiids</taxon>
        <taxon>Gentianales</taxon>
        <taxon>Apocynaceae</taxon>
        <taxon>Rauvolfioideae</taxon>
        <taxon>Vinceae</taxon>
        <taxon>Catharanthinae</taxon>
        <taxon>Catharanthus</taxon>
    </lineage>
</organism>
<protein>
    <submittedName>
        <fullName evidence="1">Uncharacterized protein</fullName>
    </submittedName>
</protein>
<name>A0ACC0BAB1_CATRO</name>
<gene>
    <name evidence="1" type="ORF">M9H77_19405</name>
</gene>
<dbReference type="EMBL" id="CM044704">
    <property type="protein sequence ID" value="KAI5669552.1"/>
    <property type="molecule type" value="Genomic_DNA"/>
</dbReference>
<reference evidence="2" key="1">
    <citation type="journal article" date="2023" name="Nat. Plants">
        <title>Single-cell RNA sequencing provides a high-resolution roadmap for understanding the multicellular compartmentation of specialized metabolism.</title>
        <authorList>
            <person name="Sun S."/>
            <person name="Shen X."/>
            <person name="Li Y."/>
            <person name="Li Y."/>
            <person name="Wang S."/>
            <person name="Li R."/>
            <person name="Zhang H."/>
            <person name="Shen G."/>
            <person name="Guo B."/>
            <person name="Wei J."/>
            <person name="Xu J."/>
            <person name="St-Pierre B."/>
            <person name="Chen S."/>
            <person name="Sun C."/>
        </authorList>
    </citation>
    <scope>NUCLEOTIDE SEQUENCE [LARGE SCALE GENOMIC DNA]</scope>
</reference>
<sequence length="103" mass="11331">MMPTSNIDSLLKTGVIRNPASGPPYSASHRSKARKVIITQELQNTSYLSHGNVQSPFRYRDSSIGFILMRKPISTNPLQPQVPLMALTNSILPAKHKEGSTTI</sequence>
<comment type="caution">
    <text evidence="1">The sequence shown here is derived from an EMBL/GenBank/DDBJ whole genome shotgun (WGS) entry which is preliminary data.</text>
</comment>
<evidence type="ECO:0000313" key="2">
    <source>
        <dbReference type="Proteomes" id="UP001060085"/>
    </source>
</evidence>
<proteinExistence type="predicted"/>
<evidence type="ECO:0000313" key="1">
    <source>
        <dbReference type="EMBL" id="KAI5669552.1"/>
    </source>
</evidence>